<reference evidence="3 4" key="1">
    <citation type="submission" date="2015-03" db="EMBL/GenBank/DDBJ databases">
        <authorList>
            <consortium name="Pathogen Informatics"/>
        </authorList>
    </citation>
    <scope>NUCLEOTIDE SEQUENCE [LARGE SCALE GENOMIC DNA]</scope>
    <source>
        <strain evidence="3 4">D00501624</strain>
    </source>
</reference>
<evidence type="ECO:0000313" key="4">
    <source>
        <dbReference type="Proteomes" id="UP000039217"/>
    </source>
</evidence>
<evidence type="ECO:0000256" key="1">
    <source>
        <dbReference type="SAM" id="MobiDB-lite"/>
    </source>
</evidence>
<evidence type="ECO:0000256" key="2">
    <source>
        <dbReference type="SAM" id="SignalP"/>
    </source>
</evidence>
<gene>
    <name evidence="3" type="ORF">ERS007661_00949</name>
</gene>
<sequence>MALDPAVIRVAIAVAARLPATAAAMANTVTSTVQRTTSTAGLPSCRRALVKLPAKLPTAAAAPIRPSMPNCTHPLASCALATNAGYKNRKPTITLMVQLPHREVMMLRPNGCRSVPPRFLTSSGQRRRSLPLSRW</sequence>
<keyword evidence="2" id="KW-0732">Signal</keyword>
<evidence type="ECO:0000313" key="3">
    <source>
        <dbReference type="EMBL" id="CNU62326.1"/>
    </source>
</evidence>
<dbReference type="AlphaFoldDB" id="A0A655D1X7"/>
<organism evidence="3 4">
    <name type="scientific">Mycobacterium tuberculosis</name>
    <dbReference type="NCBI Taxonomy" id="1773"/>
    <lineage>
        <taxon>Bacteria</taxon>
        <taxon>Bacillati</taxon>
        <taxon>Actinomycetota</taxon>
        <taxon>Actinomycetes</taxon>
        <taxon>Mycobacteriales</taxon>
        <taxon>Mycobacteriaceae</taxon>
        <taxon>Mycobacterium</taxon>
        <taxon>Mycobacterium tuberculosis complex</taxon>
    </lineage>
</organism>
<feature type="signal peptide" evidence="2">
    <location>
        <begin position="1"/>
        <end position="26"/>
    </location>
</feature>
<proteinExistence type="predicted"/>
<dbReference type="Proteomes" id="UP000039217">
    <property type="component" value="Unassembled WGS sequence"/>
</dbReference>
<name>A0A655D1X7_MYCTX</name>
<accession>A0A655D1X7</accession>
<protein>
    <submittedName>
        <fullName evidence="3">Uncharacterized protein</fullName>
    </submittedName>
</protein>
<feature type="region of interest" description="Disordered" evidence="1">
    <location>
        <begin position="115"/>
        <end position="135"/>
    </location>
</feature>
<feature type="chain" id="PRO_5043870750" evidence="2">
    <location>
        <begin position="27"/>
        <end position="135"/>
    </location>
</feature>
<dbReference type="EMBL" id="CQQC01000222">
    <property type="protein sequence ID" value="CNU62326.1"/>
    <property type="molecule type" value="Genomic_DNA"/>
</dbReference>